<proteinExistence type="predicted"/>
<dbReference type="EMBL" id="RJJX01000007">
    <property type="protein sequence ID" value="RUT78596.1"/>
    <property type="molecule type" value="Genomic_DNA"/>
</dbReference>
<dbReference type="RefSeq" id="WP_127343295.1">
    <property type="nucleotide sequence ID" value="NZ_RJJX01000007.1"/>
</dbReference>
<sequence length="231" mass="26251">MKKTITARQNAFQQVVVTLTNNQTKFSQIAAMVNMFTDLNKLVGETDELITKAGSIPTKTAGNKNLARTELINIALKTSSIVKVYAFVIKNENLNNFVANISMSSLGLMRNQELLNFCKNLLDNISPITSELADYGFTEEMKAELQTEIEDYEKLMTQPRQLISERKTTNELIEDNIDKIQSLLSNQIDPMMELFTEDKEFYLSYKSARMIVDPASHKRVTDNESSEQTEE</sequence>
<evidence type="ECO:0000313" key="1">
    <source>
        <dbReference type="EMBL" id="RUT78596.1"/>
    </source>
</evidence>
<dbReference type="Proteomes" id="UP000282985">
    <property type="component" value="Unassembled WGS sequence"/>
</dbReference>
<reference evidence="1 2" key="1">
    <citation type="submission" date="2018-11" db="EMBL/GenBank/DDBJ databases">
        <title>Parancylomarina longa gen. nov., sp. nov., isolated from sediments of southern Okinawa.</title>
        <authorList>
            <person name="Fu T."/>
        </authorList>
    </citation>
    <scope>NUCLEOTIDE SEQUENCE [LARGE SCALE GENOMIC DNA]</scope>
    <source>
        <strain evidence="1 2">T3-2 S1-C</strain>
    </source>
</reference>
<organism evidence="1 2">
    <name type="scientific">Ancylomarina longa</name>
    <dbReference type="NCBI Taxonomy" id="2487017"/>
    <lineage>
        <taxon>Bacteria</taxon>
        <taxon>Pseudomonadati</taxon>
        <taxon>Bacteroidota</taxon>
        <taxon>Bacteroidia</taxon>
        <taxon>Marinilabiliales</taxon>
        <taxon>Marinifilaceae</taxon>
        <taxon>Ancylomarina</taxon>
    </lineage>
</organism>
<name>A0A434AVS2_9BACT</name>
<dbReference type="AlphaFoldDB" id="A0A434AVS2"/>
<evidence type="ECO:0000313" key="2">
    <source>
        <dbReference type="Proteomes" id="UP000282985"/>
    </source>
</evidence>
<dbReference type="OrthoDB" id="1115963at2"/>
<gene>
    <name evidence="1" type="ORF">DLK05_07085</name>
</gene>
<comment type="caution">
    <text evidence="1">The sequence shown here is derived from an EMBL/GenBank/DDBJ whole genome shotgun (WGS) entry which is preliminary data.</text>
</comment>
<protein>
    <submittedName>
        <fullName evidence="1">Uncharacterized protein</fullName>
    </submittedName>
</protein>
<keyword evidence="2" id="KW-1185">Reference proteome</keyword>
<accession>A0A434AVS2</accession>